<dbReference type="Proteomes" id="UP000481360">
    <property type="component" value="Unassembled WGS sequence"/>
</dbReference>
<feature type="transmembrane region" description="Helical" evidence="8">
    <location>
        <begin position="287"/>
        <end position="311"/>
    </location>
</feature>
<dbReference type="PROSITE" id="PS00218">
    <property type="entry name" value="AMINO_ACID_PERMEASE_1"/>
    <property type="match status" value="1"/>
</dbReference>
<evidence type="ECO:0000256" key="4">
    <source>
        <dbReference type="ARBA" id="ARBA00022692"/>
    </source>
</evidence>
<sequence>MNSLSGRHRHTRTGLETVTHLRERHVTMIALGGVIGAGLFVGTGAGIALAGPAVLISFGLAGILALLVMRMLGEMAAEYPSGGAFSVHAEKALGPWAGFTVGWAYWGTVGVVLAVEATGAAKIAAGWVPAVPQWAWVLIFMSALTAVNLTDVRNFGEFEFWFAGLKIAAIVLFLALGAAAIAGLLPNVDSPGFSNLTDFMPNGWGGVVAGFMAVVFAFGGLEVVTIAAADAEDPKHAIGKAVRTSMTRLLVFYLGSMAVVVTLLPWNDSEVGASPYVAVLNRLGIPAAGQIMNVVIFVALLSAINATLYGAARMLCSLAERGEAPKALLTRKNGVPRNAVLASVAFGFFSVLLNYLWPDTVFLLLLNAVGSALLVVWAFIAISQIRLRRTIEHPTVPMWGYPYLSWLALTAIAAIIVLMLSDEQARGQILSTGVLVAVIAALGLSRSALRRRSLPDRT</sequence>
<dbReference type="PIRSF" id="PIRSF006060">
    <property type="entry name" value="AA_transporter"/>
    <property type="match status" value="1"/>
</dbReference>
<dbReference type="FunFam" id="1.20.1740.10:FF:000001">
    <property type="entry name" value="Amino acid permease"/>
    <property type="match status" value="1"/>
</dbReference>
<dbReference type="EMBL" id="JAAMPJ010000003">
    <property type="protein sequence ID" value="NGY59777.1"/>
    <property type="molecule type" value="Genomic_DNA"/>
</dbReference>
<evidence type="ECO:0000313" key="10">
    <source>
        <dbReference type="EMBL" id="NGY59777.1"/>
    </source>
</evidence>
<feature type="domain" description="Amino acid permease/ SLC12A" evidence="9">
    <location>
        <begin position="25"/>
        <end position="426"/>
    </location>
</feature>
<dbReference type="PANTHER" id="PTHR43495:SF5">
    <property type="entry name" value="GAMMA-AMINOBUTYRIC ACID PERMEASE"/>
    <property type="match status" value="1"/>
</dbReference>
<dbReference type="GO" id="GO:0016020">
    <property type="term" value="C:membrane"/>
    <property type="evidence" value="ECO:0007669"/>
    <property type="project" value="UniProtKB-SubCell"/>
</dbReference>
<evidence type="ECO:0000256" key="2">
    <source>
        <dbReference type="ARBA" id="ARBA00008583"/>
    </source>
</evidence>
<accession>A0A7C9VWR2</accession>
<protein>
    <submittedName>
        <fullName evidence="10">Amino acid permease</fullName>
    </submittedName>
</protein>
<dbReference type="GO" id="GO:0055085">
    <property type="term" value="P:transmembrane transport"/>
    <property type="evidence" value="ECO:0007669"/>
    <property type="project" value="InterPro"/>
</dbReference>
<name>A0A7C9VWR2_9PSEU</name>
<feature type="transmembrane region" description="Helical" evidence="8">
    <location>
        <begin position="403"/>
        <end position="421"/>
    </location>
</feature>
<feature type="transmembrane region" description="Helical" evidence="8">
    <location>
        <begin position="127"/>
        <end position="149"/>
    </location>
</feature>
<dbReference type="GO" id="GO:0006865">
    <property type="term" value="P:amino acid transport"/>
    <property type="evidence" value="ECO:0007669"/>
    <property type="project" value="UniProtKB-KW"/>
</dbReference>
<keyword evidence="11" id="KW-1185">Reference proteome</keyword>
<keyword evidence="5" id="KW-0029">Amino-acid transport</keyword>
<dbReference type="Pfam" id="PF00324">
    <property type="entry name" value="AA_permease"/>
    <property type="match status" value="1"/>
</dbReference>
<gene>
    <name evidence="10" type="ORF">G7043_12680</name>
</gene>
<feature type="transmembrane region" description="Helical" evidence="8">
    <location>
        <begin position="363"/>
        <end position="382"/>
    </location>
</feature>
<keyword evidence="4 8" id="KW-0812">Transmembrane</keyword>
<evidence type="ECO:0000313" key="11">
    <source>
        <dbReference type="Proteomes" id="UP000481360"/>
    </source>
</evidence>
<comment type="caution">
    <text evidence="10">The sequence shown here is derived from an EMBL/GenBank/DDBJ whole genome shotgun (WGS) entry which is preliminary data.</text>
</comment>
<proteinExistence type="inferred from homology"/>
<feature type="transmembrane region" description="Helical" evidence="8">
    <location>
        <begin position="93"/>
        <end position="115"/>
    </location>
</feature>
<evidence type="ECO:0000256" key="3">
    <source>
        <dbReference type="ARBA" id="ARBA00022448"/>
    </source>
</evidence>
<keyword evidence="7 8" id="KW-0472">Membrane</keyword>
<dbReference type="PANTHER" id="PTHR43495">
    <property type="entry name" value="GABA PERMEASE"/>
    <property type="match status" value="1"/>
</dbReference>
<comment type="similarity">
    <text evidence="2">Belongs to the amino acid-polyamine-organocation (APC) superfamily. Amino acid transporter (AAT) (TC 2.A.3.1) family.</text>
</comment>
<evidence type="ECO:0000256" key="1">
    <source>
        <dbReference type="ARBA" id="ARBA00004141"/>
    </source>
</evidence>
<feature type="transmembrane region" description="Helical" evidence="8">
    <location>
        <begin position="161"/>
        <end position="184"/>
    </location>
</feature>
<evidence type="ECO:0000256" key="8">
    <source>
        <dbReference type="SAM" id="Phobius"/>
    </source>
</evidence>
<evidence type="ECO:0000256" key="6">
    <source>
        <dbReference type="ARBA" id="ARBA00022989"/>
    </source>
</evidence>
<feature type="transmembrane region" description="Helical" evidence="8">
    <location>
        <begin position="427"/>
        <end position="449"/>
    </location>
</feature>
<organism evidence="10 11">
    <name type="scientific">Lentzea alba</name>
    <dbReference type="NCBI Taxonomy" id="2714351"/>
    <lineage>
        <taxon>Bacteria</taxon>
        <taxon>Bacillati</taxon>
        <taxon>Actinomycetota</taxon>
        <taxon>Actinomycetes</taxon>
        <taxon>Pseudonocardiales</taxon>
        <taxon>Pseudonocardiaceae</taxon>
        <taxon>Lentzea</taxon>
    </lineage>
</organism>
<evidence type="ECO:0000259" key="9">
    <source>
        <dbReference type="Pfam" id="PF00324"/>
    </source>
</evidence>
<feature type="transmembrane region" description="Helical" evidence="8">
    <location>
        <begin position="53"/>
        <end position="72"/>
    </location>
</feature>
<keyword evidence="6 8" id="KW-1133">Transmembrane helix</keyword>
<dbReference type="Gene3D" id="1.20.1740.10">
    <property type="entry name" value="Amino acid/polyamine transporter I"/>
    <property type="match status" value="1"/>
</dbReference>
<keyword evidence="3" id="KW-0813">Transport</keyword>
<dbReference type="InterPro" id="IPR004840">
    <property type="entry name" value="Amino_acid_permease_CS"/>
</dbReference>
<comment type="subcellular location">
    <subcellularLocation>
        <location evidence="1">Membrane</location>
        <topology evidence="1">Multi-pass membrane protein</topology>
    </subcellularLocation>
</comment>
<dbReference type="InterPro" id="IPR004841">
    <property type="entry name" value="AA-permease/SLC12A_dom"/>
</dbReference>
<dbReference type="AlphaFoldDB" id="A0A7C9VWR2"/>
<feature type="transmembrane region" description="Helical" evidence="8">
    <location>
        <begin position="249"/>
        <end position="267"/>
    </location>
</feature>
<evidence type="ECO:0000256" key="5">
    <source>
        <dbReference type="ARBA" id="ARBA00022970"/>
    </source>
</evidence>
<feature type="transmembrane region" description="Helical" evidence="8">
    <location>
        <begin position="204"/>
        <end position="228"/>
    </location>
</feature>
<reference evidence="10 11" key="1">
    <citation type="submission" date="2020-03" db="EMBL/GenBank/DDBJ databases">
        <title>Isolation and identification of active actinomycetes.</title>
        <authorList>
            <person name="Sun X."/>
        </authorList>
    </citation>
    <scope>NUCLEOTIDE SEQUENCE [LARGE SCALE GENOMIC DNA]</scope>
    <source>
        <strain evidence="10 11">NEAU-D13</strain>
    </source>
</reference>
<feature type="transmembrane region" description="Helical" evidence="8">
    <location>
        <begin position="26"/>
        <end position="47"/>
    </location>
</feature>
<evidence type="ECO:0000256" key="7">
    <source>
        <dbReference type="ARBA" id="ARBA00023136"/>
    </source>
</evidence>
<feature type="transmembrane region" description="Helical" evidence="8">
    <location>
        <begin position="339"/>
        <end position="357"/>
    </location>
</feature>